<dbReference type="AlphaFoldDB" id="A0A348WBP1"/>
<accession>A0A348WBP1</accession>
<proteinExistence type="predicted"/>
<organism evidence="1 2">
    <name type="scientific">Roseovarius nubinhibens</name>
    <dbReference type="NCBI Taxonomy" id="314263"/>
    <lineage>
        <taxon>Bacteria</taxon>
        <taxon>Pseudomonadati</taxon>
        <taxon>Pseudomonadota</taxon>
        <taxon>Alphaproteobacteria</taxon>
        <taxon>Rhodobacterales</taxon>
        <taxon>Roseobacteraceae</taxon>
        <taxon>Roseovarius</taxon>
    </lineage>
</organism>
<evidence type="ECO:0000313" key="2">
    <source>
        <dbReference type="Proteomes" id="UP000264719"/>
    </source>
</evidence>
<sequence length="131" mass="14245">MMMRWLVIMLGLVGCGGTGDGLTQGPAHRVFVAGDTFDIRQQGVRAVAIRVNSRWVPNRAAIEGSAARAIRVATRCEVLAMTGDQALIHALLDCDADRARPLVIGVPERYFDCEADWIEEEIADLSCYPSG</sequence>
<comment type="caution">
    <text evidence="1">The sequence shown here is derived from an EMBL/GenBank/DDBJ whole genome shotgun (WGS) entry which is preliminary data.</text>
</comment>
<dbReference type="EMBL" id="DMVW01000088">
    <property type="protein sequence ID" value="HAR51953.1"/>
    <property type="molecule type" value="Genomic_DNA"/>
</dbReference>
<name>A0A348WBP1_9RHOB</name>
<dbReference type="PROSITE" id="PS51257">
    <property type="entry name" value="PROKAR_LIPOPROTEIN"/>
    <property type="match status" value="1"/>
</dbReference>
<reference evidence="1 2" key="1">
    <citation type="journal article" date="2018" name="Nat. Biotechnol.">
        <title>A standardized bacterial taxonomy based on genome phylogeny substantially revises the tree of life.</title>
        <authorList>
            <person name="Parks D.H."/>
            <person name="Chuvochina M."/>
            <person name="Waite D.W."/>
            <person name="Rinke C."/>
            <person name="Skarshewski A."/>
            <person name="Chaumeil P.A."/>
            <person name="Hugenholtz P."/>
        </authorList>
    </citation>
    <scope>NUCLEOTIDE SEQUENCE [LARGE SCALE GENOMIC DNA]</scope>
    <source>
        <strain evidence="1">UBA9169</strain>
    </source>
</reference>
<dbReference type="Proteomes" id="UP000264719">
    <property type="component" value="Unassembled WGS sequence"/>
</dbReference>
<evidence type="ECO:0008006" key="3">
    <source>
        <dbReference type="Google" id="ProtNLM"/>
    </source>
</evidence>
<evidence type="ECO:0000313" key="1">
    <source>
        <dbReference type="EMBL" id="HAR51953.1"/>
    </source>
</evidence>
<protein>
    <recommendedName>
        <fullName evidence="3">Lipoprotein</fullName>
    </recommendedName>
</protein>
<gene>
    <name evidence="1" type="ORF">DCS45_08770</name>
</gene>